<dbReference type="Proteomes" id="UP000675881">
    <property type="component" value="Chromosome 7"/>
</dbReference>
<reference evidence="1" key="1">
    <citation type="submission" date="2021-02" db="EMBL/GenBank/DDBJ databases">
        <authorList>
            <person name="Bekaert M."/>
        </authorList>
    </citation>
    <scope>NUCLEOTIDE SEQUENCE</scope>
    <source>
        <strain evidence="1">IoA-00</strain>
    </source>
</reference>
<gene>
    <name evidence="1" type="ORF">LSAA_12702</name>
</gene>
<organism evidence="1 2">
    <name type="scientific">Lepeophtheirus salmonis</name>
    <name type="common">Salmon louse</name>
    <name type="synonym">Caligus salmonis</name>
    <dbReference type="NCBI Taxonomy" id="72036"/>
    <lineage>
        <taxon>Eukaryota</taxon>
        <taxon>Metazoa</taxon>
        <taxon>Ecdysozoa</taxon>
        <taxon>Arthropoda</taxon>
        <taxon>Crustacea</taxon>
        <taxon>Multicrustacea</taxon>
        <taxon>Hexanauplia</taxon>
        <taxon>Copepoda</taxon>
        <taxon>Siphonostomatoida</taxon>
        <taxon>Caligidae</taxon>
        <taxon>Lepeophtheirus</taxon>
    </lineage>
</organism>
<dbReference type="AlphaFoldDB" id="A0A7R8D267"/>
<proteinExistence type="predicted"/>
<keyword evidence="2" id="KW-1185">Reference proteome</keyword>
<sequence>MPLLWEYGQLYVGCSHLILVEMAITSANKVFDKIIGQELFPACSMHGTTTGKDIFVEVRKTLQNYKLEWKQLRGVTVDGWKNITGVWKGAGGAYQDSVGRFPNFGCSVHTLHHYTSASTLWETTTYILSTETTRFGCELH</sequence>
<name>A0A7R8D267_LEPSM</name>
<evidence type="ECO:0000313" key="2">
    <source>
        <dbReference type="Proteomes" id="UP000675881"/>
    </source>
</evidence>
<accession>A0A7R8D267</accession>
<protein>
    <submittedName>
        <fullName evidence="1">(salmon louse) hypothetical protein</fullName>
    </submittedName>
</protein>
<dbReference type="EMBL" id="HG994586">
    <property type="protein sequence ID" value="CAF2998226.1"/>
    <property type="molecule type" value="Genomic_DNA"/>
</dbReference>
<evidence type="ECO:0000313" key="1">
    <source>
        <dbReference type="EMBL" id="CAF2998226.1"/>
    </source>
</evidence>